<dbReference type="eggNOG" id="COG2519">
    <property type="taxonomic scope" value="Bacteria"/>
</dbReference>
<name>D9QLG4_BRESC</name>
<evidence type="ECO:0000313" key="4">
    <source>
        <dbReference type="Proteomes" id="UP000002696"/>
    </source>
</evidence>
<dbReference type="SUPFAM" id="SSF53335">
    <property type="entry name" value="S-adenosyl-L-methionine-dependent methyltransferases"/>
    <property type="match status" value="1"/>
</dbReference>
<dbReference type="Gene3D" id="3.40.50.150">
    <property type="entry name" value="Vaccinia Virus protein VP39"/>
    <property type="match status" value="1"/>
</dbReference>
<gene>
    <name evidence="3" type="ordered locus">Bresu_2551</name>
</gene>
<feature type="region of interest" description="Disordered" evidence="1">
    <location>
        <begin position="168"/>
        <end position="187"/>
    </location>
</feature>
<dbReference type="EMBL" id="CP002102">
    <property type="protein sequence ID" value="ADL01858.1"/>
    <property type="molecule type" value="Genomic_DNA"/>
</dbReference>
<dbReference type="GO" id="GO:0032259">
    <property type="term" value="P:methylation"/>
    <property type="evidence" value="ECO:0007669"/>
    <property type="project" value="UniProtKB-KW"/>
</dbReference>
<dbReference type="Proteomes" id="UP000002696">
    <property type="component" value="Chromosome"/>
</dbReference>
<organism evidence="3 4">
    <name type="scientific">Brevundimonas subvibrioides (strain ATCC 15264 / DSM 4735 / LMG 14903 / NBRC 16000 / CB 81)</name>
    <name type="common">Caulobacter subvibrioides</name>
    <dbReference type="NCBI Taxonomy" id="633149"/>
    <lineage>
        <taxon>Bacteria</taxon>
        <taxon>Pseudomonadati</taxon>
        <taxon>Pseudomonadota</taxon>
        <taxon>Alphaproteobacteria</taxon>
        <taxon>Caulobacterales</taxon>
        <taxon>Caulobacteraceae</taxon>
        <taxon>Brevundimonas</taxon>
    </lineage>
</organism>
<dbReference type="InterPro" id="IPR006342">
    <property type="entry name" value="FkbM_mtfrase"/>
</dbReference>
<keyword evidence="3" id="KW-0489">Methyltransferase</keyword>
<evidence type="ECO:0000259" key="2">
    <source>
        <dbReference type="Pfam" id="PF05050"/>
    </source>
</evidence>
<reference evidence="4" key="1">
    <citation type="journal article" date="2011" name="J. Bacteriol.">
        <title>Genome sequences of eight morphologically diverse alphaproteobacteria.</title>
        <authorList>
            <consortium name="US DOE Joint Genome Institute"/>
            <person name="Brown P.J."/>
            <person name="Kysela D.T."/>
            <person name="Buechlein A."/>
            <person name="Hemmerich C."/>
            <person name="Brun Y.V."/>
        </authorList>
    </citation>
    <scope>NUCLEOTIDE SEQUENCE [LARGE SCALE GENOMIC DNA]</scope>
    <source>
        <strain evidence="4">ATCC 15264 / DSM 4735 / LMG 14903 / NBRC 16000 / CB 81</strain>
    </source>
</reference>
<feature type="domain" description="Methyltransferase FkbM" evidence="2">
    <location>
        <begin position="102"/>
        <end position="242"/>
    </location>
</feature>
<dbReference type="AlphaFoldDB" id="D9QLG4"/>
<dbReference type="InterPro" id="IPR052514">
    <property type="entry name" value="SAM-dependent_MTase"/>
</dbReference>
<dbReference type="HOGENOM" id="CLU_074577_1_1_5"/>
<evidence type="ECO:0000256" key="1">
    <source>
        <dbReference type="SAM" id="MobiDB-lite"/>
    </source>
</evidence>
<dbReference type="InterPro" id="IPR029063">
    <property type="entry name" value="SAM-dependent_MTases_sf"/>
</dbReference>
<dbReference type="KEGG" id="bsb:Bresu_2551"/>
<dbReference type="GO" id="GO:0008168">
    <property type="term" value="F:methyltransferase activity"/>
    <property type="evidence" value="ECO:0007669"/>
    <property type="project" value="UniProtKB-KW"/>
</dbReference>
<sequence>MRDQRVKLLNWIRSLSTRDRLISRKEITHLSPDALLKRSRGLASPVYVGDNTVLCRVLGRYRLFVTADDVGFGAPVMLDGAWETWLTSFMARRIRPGMAIVDAGANHGYYTLMFAHLTGPTGRVAAVEPHPRTAALLRKSVYANGFQFWTTVIEQAAGAEDGVTLSLHTPDHEPKNAHLSSAPPGSEVNATPVAGARLATMIADWPKIDFIKADVEGAEEAFIEGAWPVLERDRPALVLEFNAGRCGNPSGLLDRLAGLYGDIGVIERDGKIGRRPRTILADPSRCEDWLLFFEAPAP</sequence>
<dbReference type="InParanoid" id="D9QLG4"/>
<dbReference type="NCBIfam" id="TIGR01444">
    <property type="entry name" value="fkbM_fam"/>
    <property type="match status" value="1"/>
</dbReference>
<dbReference type="PANTHER" id="PTHR34203">
    <property type="entry name" value="METHYLTRANSFERASE, FKBM FAMILY PROTEIN"/>
    <property type="match status" value="1"/>
</dbReference>
<keyword evidence="4" id="KW-1185">Reference proteome</keyword>
<proteinExistence type="predicted"/>
<protein>
    <submittedName>
        <fullName evidence="3">Methyltransferase FkbM family</fullName>
    </submittedName>
</protein>
<dbReference type="STRING" id="633149.Bresu_2551"/>
<dbReference type="OrthoDB" id="9814604at2"/>
<keyword evidence="3" id="KW-0808">Transferase</keyword>
<evidence type="ECO:0000313" key="3">
    <source>
        <dbReference type="EMBL" id="ADL01858.1"/>
    </source>
</evidence>
<dbReference type="PANTHER" id="PTHR34203:SF13">
    <property type="entry name" value="EXPRESSED PROTEIN"/>
    <property type="match status" value="1"/>
</dbReference>
<accession>D9QLG4</accession>
<dbReference type="Pfam" id="PF05050">
    <property type="entry name" value="Methyltransf_21"/>
    <property type="match status" value="1"/>
</dbReference>